<proteinExistence type="predicted"/>
<comment type="caution">
    <text evidence="1">The sequence shown here is derived from an EMBL/GenBank/DDBJ whole genome shotgun (WGS) entry which is preliminary data.</text>
</comment>
<protein>
    <submittedName>
        <fullName evidence="1">Uncharacterized protein</fullName>
    </submittedName>
</protein>
<sequence>MKSAHLCNVKLGARIPYDGRTFMTVSKIARLMHTTELSLVISTSHFEVTGRIFWTYLVITNPGQTTRTAPDLATTFLSFRTTPAGGNLTQDVRFNVQQAQNTAEI</sequence>
<organism evidence="1 2">
    <name type="scientific">Araneus ventricosus</name>
    <name type="common">Orbweaver spider</name>
    <name type="synonym">Epeira ventricosa</name>
    <dbReference type="NCBI Taxonomy" id="182803"/>
    <lineage>
        <taxon>Eukaryota</taxon>
        <taxon>Metazoa</taxon>
        <taxon>Ecdysozoa</taxon>
        <taxon>Arthropoda</taxon>
        <taxon>Chelicerata</taxon>
        <taxon>Arachnida</taxon>
        <taxon>Araneae</taxon>
        <taxon>Araneomorphae</taxon>
        <taxon>Entelegynae</taxon>
        <taxon>Araneoidea</taxon>
        <taxon>Araneidae</taxon>
        <taxon>Araneus</taxon>
    </lineage>
</organism>
<dbReference type="EMBL" id="BGPR01003505">
    <property type="protein sequence ID" value="GBM89001.1"/>
    <property type="molecule type" value="Genomic_DNA"/>
</dbReference>
<name>A0A4Y2JFA9_ARAVE</name>
<evidence type="ECO:0000313" key="2">
    <source>
        <dbReference type="Proteomes" id="UP000499080"/>
    </source>
</evidence>
<keyword evidence="2" id="KW-1185">Reference proteome</keyword>
<dbReference type="AlphaFoldDB" id="A0A4Y2JFA9"/>
<reference evidence="1 2" key="1">
    <citation type="journal article" date="2019" name="Sci. Rep.">
        <title>Orb-weaving spider Araneus ventricosus genome elucidates the spidroin gene catalogue.</title>
        <authorList>
            <person name="Kono N."/>
            <person name="Nakamura H."/>
            <person name="Ohtoshi R."/>
            <person name="Moran D.A.P."/>
            <person name="Shinohara A."/>
            <person name="Yoshida Y."/>
            <person name="Fujiwara M."/>
            <person name="Mori M."/>
            <person name="Tomita M."/>
            <person name="Arakawa K."/>
        </authorList>
    </citation>
    <scope>NUCLEOTIDE SEQUENCE [LARGE SCALE GENOMIC DNA]</scope>
</reference>
<gene>
    <name evidence="1" type="ORF">AVEN_145121_1</name>
</gene>
<dbReference type="Proteomes" id="UP000499080">
    <property type="component" value="Unassembled WGS sequence"/>
</dbReference>
<evidence type="ECO:0000313" key="1">
    <source>
        <dbReference type="EMBL" id="GBM89001.1"/>
    </source>
</evidence>
<accession>A0A4Y2JFA9</accession>